<organism evidence="1">
    <name type="scientific">Cacopsylla melanoneura</name>
    <dbReference type="NCBI Taxonomy" id="428564"/>
    <lineage>
        <taxon>Eukaryota</taxon>
        <taxon>Metazoa</taxon>
        <taxon>Ecdysozoa</taxon>
        <taxon>Arthropoda</taxon>
        <taxon>Hexapoda</taxon>
        <taxon>Insecta</taxon>
        <taxon>Pterygota</taxon>
        <taxon>Neoptera</taxon>
        <taxon>Paraneoptera</taxon>
        <taxon>Hemiptera</taxon>
        <taxon>Sternorrhyncha</taxon>
        <taxon>Psylloidea</taxon>
        <taxon>Psyllidae</taxon>
        <taxon>Psyllinae</taxon>
        <taxon>Cacopsylla</taxon>
    </lineage>
</organism>
<reference evidence="1" key="1">
    <citation type="submission" date="2021-05" db="EMBL/GenBank/DDBJ databases">
        <authorList>
            <person name="Alioto T."/>
            <person name="Alioto T."/>
            <person name="Gomez Garrido J."/>
        </authorList>
    </citation>
    <scope>NUCLEOTIDE SEQUENCE</scope>
</reference>
<dbReference type="AlphaFoldDB" id="A0A8D8S4B4"/>
<dbReference type="EMBL" id="HBUF01020186">
    <property type="protein sequence ID" value="CAG6610932.1"/>
    <property type="molecule type" value="Transcribed_RNA"/>
</dbReference>
<dbReference type="EMBL" id="HBUF01198888">
    <property type="protein sequence ID" value="CAG6661150.1"/>
    <property type="molecule type" value="Transcribed_RNA"/>
</dbReference>
<dbReference type="EMBL" id="HBUF01198889">
    <property type="protein sequence ID" value="CAG6661153.1"/>
    <property type="molecule type" value="Transcribed_RNA"/>
</dbReference>
<name>A0A8D8S4B4_9HEMI</name>
<accession>A0A8D8S4B4</accession>
<sequence length="104" mass="12153">MINTNINNISTINTSKTNTIPTLLTGTTTTNKTMETFITTMQTSISRMRECMLSNRQDMLRIIITMWLKQIRHIIKTSGIIIQLVRLELIKKIRRLMNKFKILL</sequence>
<dbReference type="EMBL" id="HBUF01198887">
    <property type="protein sequence ID" value="CAG6661147.1"/>
    <property type="molecule type" value="Transcribed_RNA"/>
</dbReference>
<dbReference type="EMBL" id="HBUF01198886">
    <property type="protein sequence ID" value="CAG6661144.1"/>
    <property type="molecule type" value="Transcribed_RNA"/>
</dbReference>
<protein>
    <submittedName>
        <fullName evidence="1">Uncharacterized protein</fullName>
    </submittedName>
</protein>
<dbReference type="EMBL" id="HBUF01198890">
    <property type="protein sequence ID" value="CAG6661156.1"/>
    <property type="molecule type" value="Transcribed_RNA"/>
</dbReference>
<proteinExistence type="predicted"/>
<evidence type="ECO:0000313" key="1">
    <source>
        <dbReference type="EMBL" id="CAG6661147.1"/>
    </source>
</evidence>